<evidence type="ECO:0000313" key="2">
    <source>
        <dbReference type="EMBL" id="MFD1204357.1"/>
    </source>
</evidence>
<comment type="caution">
    <text evidence="2">The sequence shown here is derived from an EMBL/GenBank/DDBJ whole genome shotgun (WGS) entry which is preliminary data.</text>
</comment>
<dbReference type="Proteomes" id="UP001597231">
    <property type="component" value="Unassembled WGS sequence"/>
</dbReference>
<keyword evidence="1" id="KW-0732">Signal</keyword>
<name>A0ABW3TYD5_9BACL</name>
<dbReference type="Pfam" id="PF14172">
    <property type="entry name" value="DUF4309"/>
    <property type="match status" value="1"/>
</dbReference>
<dbReference type="PROSITE" id="PS51257">
    <property type="entry name" value="PROKAR_LIPOPROTEIN"/>
    <property type="match status" value="1"/>
</dbReference>
<keyword evidence="3" id="KW-1185">Reference proteome</keyword>
<gene>
    <name evidence="2" type="ORF">ACFQ38_04340</name>
</gene>
<proteinExistence type="predicted"/>
<sequence length="207" mass="23580">MKKMMIYLLLLLLIASIAACGASKSEDDGVVDEEVSEEKNQQIDDKKLTDQAKGNAQSDEEFQKNLSLEMLNNLYEDAKKGKVYKVPNGIYVGKTTRKEVVNRIGEPEEQDDYDHYHGSMGNASYAFRYNQNEILQEARYFGTNVERQTNLGGITEKDLREQLGNPHELRTIDATNETNFIYDLNRYELQFVIGEDGTASHVNLKVK</sequence>
<dbReference type="InterPro" id="IPR025453">
    <property type="entry name" value="DUF4309"/>
</dbReference>
<accession>A0ABW3TYD5</accession>
<organism evidence="2 3">
    <name type="scientific">Sporosarcina contaminans</name>
    <dbReference type="NCBI Taxonomy" id="633403"/>
    <lineage>
        <taxon>Bacteria</taxon>
        <taxon>Bacillati</taxon>
        <taxon>Bacillota</taxon>
        <taxon>Bacilli</taxon>
        <taxon>Bacillales</taxon>
        <taxon>Caryophanaceae</taxon>
        <taxon>Sporosarcina</taxon>
    </lineage>
</organism>
<dbReference type="RefSeq" id="WP_381479874.1">
    <property type="nucleotide sequence ID" value="NZ_JBHTLT010000020.1"/>
</dbReference>
<protein>
    <submittedName>
        <fullName evidence="2">DUF4309 domain-containing protein</fullName>
    </submittedName>
</protein>
<evidence type="ECO:0000313" key="3">
    <source>
        <dbReference type="Proteomes" id="UP001597231"/>
    </source>
</evidence>
<evidence type="ECO:0000256" key="1">
    <source>
        <dbReference type="SAM" id="SignalP"/>
    </source>
</evidence>
<dbReference type="EMBL" id="JBHTLT010000020">
    <property type="protein sequence ID" value="MFD1204357.1"/>
    <property type="molecule type" value="Genomic_DNA"/>
</dbReference>
<feature type="chain" id="PRO_5045182532" evidence="1">
    <location>
        <begin position="22"/>
        <end position="207"/>
    </location>
</feature>
<reference evidence="3" key="1">
    <citation type="journal article" date="2019" name="Int. J. Syst. Evol. Microbiol.">
        <title>The Global Catalogue of Microorganisms (GCM) 10K type strain sequencing project: providing services to taxonomists for standard genome sequencing and annotation.</title>
        <authorList>
            <consortium name="The Broad Institute Genomics Platform"/>
            <consortium name="The Broad Institute Genome Sequencing Center for Infectious Disease"/>
            <person name="Wu L."/>
            <person name="Ma J."/>
        </authorList>
    </citation>
    <scope>NUCLEOTIDE SEQUENCE [LARGE SCALE GENOMIC DNA]</scope>
    <source>
        <strain evidence="3">CCUG 53915</strain>
    </source>
</reference>
<feature type="signal peptide" evidence="1">
    <location>
        <begin position="1"/>
        <end position="21"/>
    </location>
</feature>